<evidence type="ECO:0000313" key="3">
    <source>
        <dbReference type="EMBL" id="RAV98715.1"/>
    </source>
</evidence>
<evidence type="ECO:0000313" key="4">
    <source>
        <dbReference type="Proteomes" id="UP000251889"/>
    </source>
</evidence>
<evidence type="ECO:0000259" key="2">
    <source>
        <dbReference type="PROSITE" id="PS50110"/>
    </source>
</evidence>
<protein>
    <recommendedName>
        <fullName evidence="2">Response regulatory domain-containing protein</fullName>
    </recommendedName>
</protein>
<dbReference type="OrthoDB" id="1524091at2"/>
<dbReference type="SMART" id="SM00448">
    <property type="entry name" value="REC"/>
    <property type="match status" value="1"/>
</dbReference>
<keyword evidence="4" id="KW-1185">Reference proteome</keyword>
<keyword evidence="1" id="KW-0597">Phosphoprotein</keyword>
<dbReference type="Gene3D" id="3.40.50.2300">
    <property type="match status" value="1"/>
</dbReference>
<dbReference type="PANTHER" id="PTHR44520">
    <property type="entry name" value="RESPONSE REGULATOR RCP1-RELATED"/>
    <property type="match status" value="1"/>
</dbReference>
<dbReference type="RefSeq" id="WP_112749112.1">
    <property type="nucleotide sequence ID" value="NZ_QMFY01000015.1"/>
</dbReference>
<dbReference type="PROSITE" id="PS50110">
    <property type="entry name" value="RESPONSE_REGULATORY"/>
    <property type="match status" value="1"/>
</dbReference>
<dbReference type="AlphaFoldDB" id="A0A364XYP5"/>
<reference evidence="3 4" key="1">
    <citation type="submission" date="2018-06" db="EMBL/GenBank/DDBJ databases">
        <title>Chryseolinea flavus sp. nov., a member of the phylum Bacteroidetes isolated from soil.</title>
        <authorList>
            <person name="Li Y."/>
            <person name="Wang J."/>
        </authorList>
    </citation>
    <scope>NUCLEOTIDE SEQUENCE [LARGE SCALE GENOMIC DNA]</scope>
    <source>
        <strain evidence="3 4">SDU1-6</strain>
    </source>
</reference>
<sequence length="131" mass="14529">MEKNILLVDDDDVFHLLSSRLLQRLGITSGVHTARNGQEALNFIRSRSLQDGPDVIFLDLNMPIMNGFAFIEALQKQEIPYKDHSVIIIVSSSQDPKDLAKAKSLGITHYLTKPISEGSVKEVLTSIGIIQ</sequence>
<dbReference type="PANTHER" id="PTHR44520:SF2">
    <property type="entry name" value="RESPONSE REGULATOR RCP1"/>
    <property type="match status" value="1"/>
</dbReference>
<dbReference type="Proteomes" id="UP000251889">
    <property type="component" value="Unassembled WGS sequence"/>
</dbReference>
<dbReference type="Pfam" id="PF00072">
    <property type="entry name" value="Response_reg"/>
    <property type="match status" value="1"/>
</dbReference>
<accession>A0A364XYP5</accession>
<dbReference type="InterPro" id="IPR001789">
    <property type="entry name" value="Sig_transdc_resp-reg_receiver"/>
</dbReference>
<proteinExistence type="predicted"/>
<feature type="modified residue" description="4-aspartylphosphate" evidence="1">
    <location>
        <position position="59"/>
    </location>
</feature>
<feature type="domain" description="Response regulatory" evidence="2">
    <location>
        <begin position="4"/>
        <end position="128"/>
    </location>
</feature>
<gene>
    <name evidence="3" type="ORF">DQQ10_22120</name>
</gene>
<dbReference type="EMBL" id="QMFY01000015">
    <property type="protein sequence ID" value="RAV98715.1"/>
    <property type="molecule type" value="Genomic_DNA"/>
</dbReference>
<organism evidence="3 4">
    <name type="scientific">Pseudochryseolinea flava</name>
    <dbReference type="NCBI Taxonomy" id="2059302"/>
    <lineage>
        <taxon>Bacteria</taxon>
        <taxon>Pseudomonadati</taxon>
        <taxon>Bacteroidota</taxon>
        <taxon>Cytophagia</taxon>
        <taxon>Cytophagales</taxon>
        <taxon>Fulvivirgaceae</taxon>
        <taxon>Pseudochryseolinea</taxon>
    </lineage>
</organism>
<dbReference type="InterPro" id="IPR011006">
    <property type="entry name" value="CheY-like_superfamily"/>
</dbReference>
<dbReference type="SUPFAM" id="SSF52172">
    <property type="entry name" value="CheY-like"/>
    <property type="match status" value="1"/>
</dbReference>
<comment type="caution">
    <text evidence="3">The sequence shown here is derived from an EMBL/GenBank/DDBJ whole genome shotgun (WGS) entry which is preliminary data.</text>
</comment>
<name>A0A364XYP5_9BACT</name>
<dbReference type="GO" id="GO:0000160">
    <property type="term" value="P:phosphorelay signal transduction system"/>
    <property type="evidence" value="ECO:0007669"/>
    <property type="project" value="InterPro"/>
</dbReference>
<evidence type="ECO:0000256" key="1">
    <source>
        <dbReference type="PROSITE-ProRule" id="PRU00169"/>
    </source>
</evidence>
<dbReference type="InterPro" id="IPR052893">
    <property type="entry name" value="TCS_response_regulator"/>
</dbReference>